<name>A0ABD1IWB4_9TELE</name>
<evidence type="ECO:0000313" key="5">
    <source>
        <dbReference type="Proteomes" id="UP001591681"/>
    </source>
</evidence>
<sequence>MSKYLRELDKERFRCILKAVVNTIEGKNCCEAAKAIVESGAISEDILSHIIAGMFGLLKEALRLPKSTLKQEVFLEDLRALRISEDCIADFSSVVFGNRRTFLESVGNQQVTRLPCVTELNWRVDVAISTSSVSRALQPSILTEVKLSDDTRHRFEISISKFQELRYNIALILKEMTDLEKKNILKIQD</sequence>
<protein>
    <recommendedName>
        <fullName evidence="1">COMM domain-containing protein 5</fullName>
    </recommendedName>
</protein>
<gene>
    <name evidence="4" type="ORF">ACEWY4_027372</name>
</gene>
<organism evidence="4 5">
    <name type="scientific">Coilia grayii</name>
    <name type="common">Gray's grenadier anchovy</name>
    <dbReference type="NCBI Taxonomy" id="363190"/>
    <lineage>
        <taxon>Eukaryota</taxon>
        <taxon>Metazoa</taxon>
        <taxon>Chordata</taxon>
        <taxon>Craniata</taxon>
        <taxon>Vertebrata</taxon>
        <taxon>Euteleostomi</taxon>
        <taxon>Actinopterygii</taxon>
        <taxon>Neopterygii</taxon>
        <taxon>Teleostei</taxon>
        <taxon>Clupei</taxon>
        <taxon>Clupeiformes</taxon>
        <taxon>Clupeoidei</taxon>
        <taxon>Engraulidae</taxon>
        <taxon>Coilinae</taxon>
        <taxon>Coilia</taxon>
    </lineage>
</organism>
<proteinExistence type="inferred from homology"/>
<evidence type="ECO:0000256" key="2">
    <source>
        <dbReference type="ARBA" id="ARBA00093452"/>
    </source>
</evidence>
<keyword evidence="5" id="KW-1185">Reference proteome</keyword>
<evidence type="ECO:0000256" key="1">
    <source>
        <dbReference type="ARBA" id="ARBA00016556"/>
    </source>
</evidence>
<comment type="caution">
    <text evidence="4">The sequence shown here is derived from an EMBL/GenBank/DDBJ whole genome shotgun (WGS) entry which is preliminary data.</text>
</comment>
<dbReference type="Pfam" id="PF07258">
    <property type="entry name" value="COMM_domain"/>
    <property type="match status" value="1"/>
</dbReference>
<dbReference type="PANTHER" id="PTHR15666">
    <property type="entry name" value="COMM DOMAIN CONTAINING PROTEIN 5"/>
    <property type="match status" value="1"/>
</dbReference>
<feature type="domain" description="COMM" evidence="3">
    <location>
        <begin position="116"/>
        <end position="180"/>
    </location>
</feature>
<accession>A0ABD1IWB4</accession>
<dbReference type="EMBL" id="JBHFQA010000024">
    <property type="protein sequence ID" value="KAL2077868.1"/>
    <property type="molecule type" value="Genomic_DNA"/>
</dbReference>
<dbReference type="PROSITE" id="PS51269">
    <property type="entry name" value="COMM"/>
    <property type="match status" value="1"/>
</dbReference>
<comment type="similarity">
    <text evidence="2">Belongs to the COMM domain-containing protein 5 family.</text>
</comment>
<dbReference type="PANTHER" id="PTHR15666:SF1">
    <property type="entry name" value="COMM DOMAIN-CONTAINING PROTEIN 5"/>
    <property type="match status" value="1"/>
</dbReference>
<dbReference type="InterPro" id="IPR037357">
    <property type="entry name" value="COMMD5"/>
</dbReference>
<dbReference type="CDD" id="cd04753">
    <property type="entry name" value="Commd5_HCaRG"/>
    <property type="match status" value="1"/>
</dbReference>
<evidence type="ECO:0000259" key="3">
    <source>
        <dbReference type="PROSITE" id="PS51269"/>
    </source>
</evidence>
<dbReference type="AlphaFoldDB" id="A0ABD1IWB4"/>
<evidence type="ECO:0000313" key="4">
    <source>
        <dbReference type="EMBL" id="KAL2077868.1"/>
    </source>
</evidence>
<reference evidence="4 5" key="1">
    <citation type="submission" date="2024-09" db="EMBL/GenBank/DDBJ databases">
        <title>A chromosome-level genome assembly of Gray's grenadier anchovy, Coilia grayii.</title>
        <authorList>
            <person name="Fu Z."/>
        </authorList>
    </citation>
    <scope>NUCLEOTIDE SEQUENCE [LARGE SCALE GENOMIC DNA]</scope>
    <source>
        <strain evidence="4">G4</strain>
        <tissue evidence="4">Muscle</tissue>
    </source>
</reference>
<dbReference type="InterPro" id="IPR017920">
    <property type="entry name" value="COMM"/>
</dbReference>
<dbReference type="Proteomes" id="UP001591681">
    <property type="component" value="Unassembled WGS sequence"/>
</dbReference>